<evidence type="ECO:0000313" key="2">
    <source>
        <dbReference type="EMBL" id="MBC5663731.1"/>
    </source>
</evidence>
<dbReference type="RefSeq" id="WP_118287854.1">
    <property type="nucleotide sequence ID" value="NZ_JACOOY010000001.1"/>
</dbReference>
<feature type="transmembrane region" description="Helical" evidence="1">
    <location>
        <begin position="212"/>
        <end position="232"/>
    </location>
</feature>
<feature type="transmembrane region" description="Helical" evidence="1">
    <location>
        <begin position="177"/>
        <end position="200"/>
    </location>
</feature>
<proteinExistence type="predicted"/>
<gene>
    <name evidence="2" type="ORF">H8S07_00310</name>
</gene>
<evidence type="ECO:0000256" key="1">
    <source>
        <dbReference type="SAM" id="Phobius"/>
    </source>
</evidence>
<keyword evidence="3" id="KW-1185">Reference proteome</keyword>
<dbReference type="Proteomes" id="UP000647235">
    <property type="component" value="Unassembled WGS sequence"/>
</dbReference>
<dbReference type="EMBL" id="JACOOY010000001">
    <property type="protein sequence ID" value="MBC5663731.1"/>
    <property type="molecule type" value="Genomic_DNA"/>
</dbReference>
<evidence type="ECO:0008006" key="4">
    <source>
        <dbReference type="Google" id="ProtNLM"/>
    </source>
</evidence>
<feature type="transmembrane region" description="Helical" evidence="1">
    <location>
        <begin position="62"/>
        <end position="80"/>
    </location>
</feature>
<feature type="transmembrane region" description="Helical" evidence="1">
    <location>
        <begin position="37"/>
        <end position="55"/>
    </location>
</feature>
<feature type="transmembrane region" description="Helical" evidence="1">
    <location>
        <begin position="9"/>
        <end position="31"/>
    </location>
</feature>
<organism evidence="2 3">
    <name type="scientific">Dorea hominis</name>
    <dbReference type="NCBI Taxonomy" id="2763040"/>
    <lineage>
        <taxon>Bacteria</taxon>
        <taxon>Bacillati</taxon>
        <taxon>Bacillota</taxon>
        <taxon>Clostridia</taxon>
        <taxon>Lachnospirales</taxon>
        <taxon>Lachnospiraceae</taxon>
        <taxon>Dorea</taxon>
    </lineage>
</organism>
<feature type="transmembrane region" description="Helical" evidence="1">
    <location>
        <begin position="151"/>
        <end position="170"/>
    </location>
</feature>
<keyword evidence="1" id="KW-1133">Transmembrane helix</keyword>
<keyword evidence="1" id="KW-0812">Transmembrane</keyword>
<accession>A0ABR7EQU2</accession>
<reference evidence="2 3" key="1">
    <citation type="submission" date="2020-08" db="EMBL/GenBank/DDBJ databases">
        <title>Genome public.</title>
        <authorList>
            <person name="Liu C."/>
            <person name="Sun Q."/>
        </authorList>
    </citation>
    <scope>NUCLEOTIDE SEQUENCE [LARGE SCALE GENOMIC DNA]</scope>
    <source>
        <strain evidence="2 3">NSJ-36</strain>
    </source>
</reference>
<keyword evidence="1" id="KW-0472">Membrane</keyword>
<name>A0ABR7EQU2_9FIRM</name>
<comment type="caution">
    <text evidence="2">The sequence shown here is derived from an EMBL/GenBank/DDBJ whole genome shotgun (WGS) entry which is preliminary data.</text>
</comment>
<dbReference type="Pfam" id="PF05857">
    <property type="entry name" value="TraX"/>
    <property type="match status" value="1"/>
</dbReference>
<protein>
    <recommendedName>
        <fullName evidence="4">Conjugal transfer protein TraX</fullName>
    </recommendedName>
</protein>
<dbReference type="InterPro" id="IPR008875">
    <property type="entry name" value="TraX"/>
</dbReference>
<evidence type="ECO:0000313" key="3">
    <source>
        <dbReference type="Proteomes" id="UP000647235"/>
    </source>
</evidence>
<sequence>MNRDTCKYIAILTMVCNHIARMFLTPGNFLYESLSDIGYFAAMTMCYFLVEGYYYTRSRKNYAGRLLVFAVLSQIPYSMAFRDGQLNMLFTLLLCLAVPELIERPMAEWEHRISLVLIFATSFFCCWKLIAPLGVYLFVRYRGRKKELAKSYVIVIILFMILNFSTYISAHGIFKAACLACGNGLGIALSGIILLCYYNGNQMTKFRKWNRWFFYIFYPVHLLILCLIRYMIK</sequence>
<feature type="transmembrane region" description="Helical" evidence="1">
    <location>
        <begin position="114"/>
        <end position="139"/>
    </location>
</feature>